<evidence type="ECO:0000313" key="9">
    <source>
        <dbReference type="Proteomes" id="UP000008363"/>
    </source>
</evidence>
<feature type="transmembrane region" description="Helical" evidence="6">
    <location>
        <begin position="54"/>
        <end position="72"/>
    </location>
</feature>
<dbReference type="Proteomes" id="UP000008363">
    <property type="component" value="Unassembled WGS sequence"/>
</dbReference>
<keyword evidence="4 6" id="KW-1133">Transmembrane helix</keyword>
<evidence type="ECO:0000313" key="8">
    <source>
        <dbReference type="EMBL" id="GAB88292.1"/>
    </source>
</evidence>
<comment type="subcellular location">
    <subcellularLocation>
        <location evidence="1">Cell membrane</location>
        <topology evidence="1">Multi-pass membrane protein</topology>
    </subcellularLocation>
</comment>
<evidence type="ECO:0000256" key="5">
    <source>
        <dbReference type="ARBA" id="ARBA00023136"/>
    </source>
</evidence>
<dbReference type="eggNOG" id="ENOG5033DS7">
    <property type="taxonomic scope" value="Bacteria"/>
</dbReference>
<keyword evidence="9" id="KW-1185">Reference proteome</keyword>
<proteinExistence type="predicted"/>
<evidence type="ECO:0000259" key="7">
    <source>
        <dbReference type="Pfam" id="PF13396"/>
    </source>
</evidence>
<feature type="domain" description="Cardiolipin synthase N-terminal" evidence="7">
    <location>
        <begin position="35"/>
        <end position="74"/>
    </location>
</feature>
<evidence type="ECO:0000256" key="2">
    <source>
        <dbReference type="ARBA" id="ARBA00022475"/>
    </source>
</evidence>
<evidence type="ECO:0000256" key="6">
    <source>
        <dbReference type="SAM" id="Phobius"/>
    </source>
</evidence>
<dbReference type="STRING" id="1108045.GORHZ_012_00210"/>
<gene>
    <name evidence="8" type="ORF">GORHZ_012_00210</name>
</gene>
<name>K6W7W6_9ACTN</name>
<organism evidence="8 9">
    <name type="scientific">Gordonia rhizosphera NBRC 16068</name>
    <dbReference type="NCBI Taxonomy" id="1108045"/>
    <lineage>
        <taxon>Bacteria</taxon>
        <taxon>Bacillati</taxon>
        <taxon>Actinomycetota</taxon>
        <taxon>Actinomycetes</taxon>
        <taxon>Mycobacteriales</taxon>
        <taxon>Gordoniaceae</taxon>
        <taxon>Gordonia</taxon>
    </lineage>
</organism>
<dbReference type="InterPro" id="IPR027379">
    <property type="entry name" value="CLS_N"/>
</dbReference>
<dbReference type="EMBL" id="BAHC01000012">
    <property type="protein sequence ID" value="GAB88292.1"/>
    <property type="molecule type" value="Genomic_DNA"/>
</dbReference>
<comment type="caution">
    <text evidence="8">The sequence shown here is derived from an EMBL/GenBank/DDBJ whole genome shotgun (WGS) entry which is preliminary data.</text>
</comment>
<sequence length="77" mass="8577">MKCMTARKKKFSELPPRSRAAIIVGALIQFALQGAALRDIKKRPADQIKGPKPLWVGLSFVNYFGPIAYFLVGRKSD</sequence>
<evidence type="ECO:0000256" key="4">
    <source>
        <dbReference type="ARBA" id="ARBA00022989"/>
    </source>
</evidence>
<dbReference type="Pfam" id="PF13396">
    <property type="entry name" value="PLDc_N"/>
    <property type="match status" value="1"/>
</dbReference>
<keyword evidence="5 6" id="KW-0472">Membrane</keyword>
<dbReference type="AlphaFoldDB" id="K6W7W6"/>
<keyword evidence="2" id="KW-1003">Cell membrane</keyword>
<keyword evidence="3 6" id="KW-0812">Transmembrane</keyword>
<dbReference type="GO" id="GO:0005886">
    <property type="term" value="C:plasma membrane"/>
    <property type="evidence" value="ECO:0007669"/>
    <property type="project" value="UniProtKB-SubCell"/>
</dbReference>
<protein>
    <recommendedName>
        <fullName evidence="7">Cardiolipin synthase N-terminal domain-containing protein</fullName>
    </recommendedName>
</protein>
<accession>K6W7W6</accession>
<evidence type="ECO:0000256" key="3">
    <source>
        <dbReference type="ARBA" id="ARBA00022692"/>
    </source>
</evidence>
<evidence type="ECO:0000256" key="1">
    <source>
        <dbReference type="ARBA" id="ARBA00004651"/>
    </source>
</evidence>
<reference evidence="8 9" key="1">
    <citation type="submission" date="2012-08" db="EMBL/GenBank/DDBJ databases">
        <title>Whole genome shotgun sequence of Gordonia rhizosphera NBRC 16068.</title>
        <authorList>
            <person name="Takarada H."/>
            <person name="Isaki S."/>
            <person name="Hosoyama A."/>
            <person name="Tsuchikane K."/>
            <person name="Katsumata H."/>
            <person name="Baba S."/>
            <person name="Ohji S."/>
            <person name="Yamazaki S."/>
            <person name="Fujita N."/>
        </authorList>
    </citation>
    <scope>NUCLEOTIDE SEQUENCE [LARGE SCALE GENOMIC DNA]</scope>
    <source>
        <strain evidence="8 9">NBRC 16068</strain>
    </source>
</reference>